<feature type="domain" description="Alcohol dehydrogenase-like N-terminal" evidence="4">
    <location>
        <begin position="22"/>
        <end position="135"/>
    </location>
</feature>
<dbReference type="SUPFAM" id="SSF50129">
    <property type="entry name" value="GroES-like"/>
    <property type="match status" value="1"/>
</dbReference>
<comment type="caution">
    <text evidence="5">The sequence shown here is derived from an EMBL/GenBank/DDBJ whole genome shotgun (WGS) entry which is preliminary data.</text>
</comment>
<comment type="cofactor">
    <cofactor evidence="2">
        <name>Zn(2+)</name>
        <dbReference type="ChEBI" id="CHEBI:29105"/>
    </cofactor>
</comment>
<dbReference type="PROSITE" id="PS00059">
    <property type="entry name" value="ADH_ZINC"/>
    <property type="match status" value="1"/>
</dbReference>
<dbReference type="EMBL" id="PVMZ01000034">
    <property type="protein sequence ID" value="PRX10139.1"/>
    <property type="molecule type" value="Genomic_DNA"/>
</dbReference>
<dbReference type="InterPro" id="IPR036291">
    <property type="entry name" value="NAD(P)-bd_dom_sf"/>
</dbReference>
<dbReference type="RefSeq" id="WP_106330396.1">
    <property type="nucleotide sequence ID" value="NZ_BOMO01000145.1"/>
</dbReference>
<organism evidence="5 6">
    <name type="scientific">Actinoplanes italicus</name>
    <dbReference type="NCBI Taxonomy" id="113567"/>
    <lineage>
        <taxon>Bacteria</taxon>
        <taxon>Bacillati</taxon>
        <taxon>Actinomycetota</taxon>
        <taxon>Actinomycetes</taxon>
        <taxon>Micromonosporales</taxon>
        <taxon>Micromonosporaceae</taxon>
        <taxon>Actinoplanes</taxon>
    </lineage>
</organism>
<keyword evidence="6" id="KW-1185">Reference proteome</keyword>
<dbReference type="AlphaFoldDB" id="A0A2T0JRS6"/>
<dbReference type="PANTHER" id="PTHR43189">
    <property type="entry name" value="ZINC-TYPE ALCOHOL DEHYDROGENASE-LIKE PROTEIN C1198.01-RELATED"/>
    <property type="match status" value="1"/>
</dbReference>
<proteinExistence type="inferred from homology"/>
<keyword evidence="2" id="KW-0862">Zinc</keyword>
<dbReference type="Proteomes" id="UP000239415">
    <property type="component" value="Unassembled WGS sequence"/>
</dbReference>
<gene>
    <name evidence="5" type="ORF">CLV67_13423</name>
</gene>
<dbReference type="InterPro" id="IPR002328">
    <property type="entry name" value="ADH_Zn_CS"/>
</dbReference>
<dbReference type="Pfam" id="PF08240">
    <property type="entry name" value="ADH_N"/>
    <property type="match status" value="1"/>
</dbReference>
<dbReference type="InterPro" id="IPR011032">
    <property type="entry name" value="GroES-like_sf"/>
</dbReference>
<evidence type="ECO:0000259" key="3">
    <source>
        <dbReference type="Pfam" id="PF00107"/>
    </source>
</evidence>
<protein>
    <submittedName>
        <fullName evidence="5">Threonine dehydrogenase-like Zn-dependent dehydrogenase</fullName>
    </submittedName>
</protein>
<evidence type="ECO:0000313" key="5">
    <source>
        <dbReference type="EMBL" id="PRX10139.1"/>
    </source>
</evidence>
<reference evidence="5 6" key="1">
    <citation type="submission" date="2018-03" db="EMBL/GenBank/DDBJ databases">
        <title>Genomic Encyclopedia of Archaeal and Bacterial Type Strains, Phase II (KMG-II): from individual species to whole genera.</title>
        <authorList>
            <person name="Goeker M."/>
        </authorList>
    </citation>
    <scope>NUCLEOTIDE SEQUENCE [LARGE SCALE GENOMIC DNA]</scope>
    <source>
        <strain evidence="5 6">DSM 43146</strain>
    </source>
</reference>
<dbReference type="InterPro" id="IPR013154">
    <property type="entry name" value="ADH-like_N"/>
</dbReference>
<accession>A0A2T0JRS6</accession>
<dbReference type="Gene3D" id="3.40.50.720">
    <property type="entry name" value="NAD(P)-binding Rossmann-like Domain"/>
    <property type="match status" value="1"/>
</dbReference>
<dbReference type="Pfam" id="PF00107">
    <property type="entry name" value="ADH_zinc_N"/>
    <property type="match status" value="1"/>
</dbReference>
<dbReference type="GO" id="GO:0008270">
    <property type="term" value="F:zinc ion binding"/>
    <property type="evidence" value="ECO:0007669"/>
    <property type="project" value="InterPro"/>
</dbReference>
<dbReference type="OrthoDB" id="9797931at2"/>
<name>A0A2T0JRS6_9ACTN</name>
<dbReference type="CDD" id="cd08262">
    <property type="entry name" value="Zn_ADH8"/>
    <property type="match status" value="1"/>
</dbReference>
<comment type="similarity">
    <text evidence="2">Belongs to the zinc-containing alcohol dehydrogenase family.</text>
</comment>
<dbReference type="SUPFAM" id="SSF51735">
    <property type="entry name" value="NAD(P)-binding Rossmann-fold domains"/>
    <property type="match status" value="1"/>
</dbReference>
<evidence type="ECO:0000256" key="2">
    <source>
        <dbReference type="RuleBase" id="RU361277"/>
    </source>
</evidence>
<dbReference type="GO" id="GO:0016491">
    <property type="term" value="F:oxidoreductase activity"/>
    <property type="evidence" value="ECO:0007669"/>
    <property type="project" value="UniProtKB-KW"/>
</dbReference>
<feature type="domain" description="Alcohol dehydrogenase-like C-terminal" evidence="3">
    <location>
        <begin position="174"/>
        <end position="341"/>
    </location>
</feature>
<keyword evidence="2" id="KW-0479">Metal-binding</keyword>
<keyword evidence="1" id="KW-0560">Oxidoreductase</keyword>
<evidence type="ECO:0000313" key="6">
    <source>
        <dbReference type="Proteomes" id="UP000239415"/>
    </source>
</evidence>
<evidence type="ECO:0000259" key="4">
    <source>
        <dbReference type="Pfam" id="PF08240"/>
    </source>
</evidence>
<dbReference type="PANTHER" id="PTHR43189:SF1">
    <property type="entry name" value="ZINC-TYPE ALCOHOL DEHYDROGENASE-LIKE PROTEIN C1198.01"/>
    <property type="match status" value="1"/>
</dbReference>
<evidence type="ECO:0000256" key="1">
    <source>
        <dbReference type="ARBA" id="ARBA00023002"/>
    </source>
</evidence>
<sequence length="382" mass="40997">MRAVTVHDTVLSVVEMPTPAPGRGQVLLKVLRTGICGSDLHVRVEADGSADIAAEVGYPHFMRREHSVVMGHEFTGEIVSYGPGCRARWRAGSQVVTLPLLRVDGEVHMTGLSEAAPGGYAEYVLADEDALLPVPHGLDPDLAALTEPLAVARHAVRMGGLRRRDPAVVIGCGPIGLAVILMLKAAGVRHVVASDYSPGRRELARQCGADVVVDPATDSPWKRLGDRPGLVTSAPEYYGAGLEALHALRAVRLVPWRRVLRVAKRLGAGPRGPVVFECVGLPGVIEEIVSATPFLSTIVVVGVCMRPDTFRPTMAINKELQMRFSFCYDPADFDETLHMIARGRVDARRLITKVVGLDDVPAAFEDLAAGREAKVLIDPSLG</sequence>
<dbReference type="Gene3D" id="3.90.180.10">
    <property type="entry name" value="Medium-chain alcohol dehydrogenases, catalytic domain"/>
    <property type="match status" value="1"/>
</dbReference>
<dbReference type="InterPro" id="IPR013149">
    <property type="entry name" value="ADH-like_C"/>
</dbReference>